<organism evidence="1 2">
    <name type="scientific">Burkholderia vietnamiensis</name>
    <dbReference type="NCBI Taxonomy" id="60552"/>
    <lineage>
        <taxon>Bacteria</taxon>
        <taxon>Pseudomonadati</taxon>
        <taxon>Pseudomonadota</taxon>
        <taxon>Betaproteobacteria</taxon>
        <taxon>Burkholderiales</taxon>
        <taxon>Burkholderiaceae</taxon>
        <taxon>Burkholderia</taxon>
        <taxon>Burkholderia cepacia complex</taxon>
    </lineage>
</organism>
<proteinExistence type="predicted"/>
<sequence length="82" mass="9016">MIAPGIVTSPMRVLSEQEQKELLTLHEACKAAQTSEDPYPFDWLIGLLRGSKTVYTVDIRMDSSTITLYAPDDEPPPLPAGV</sequence>
<dbReference type="EMBL" id="JADVKH010000010">
    <property type="protein sequence ID" value="MBJ9686772.1"/>
    <property type="molecule type" value="Genomic_DNA"/>
</dbReference>
<name>A0ABS1ARP3_BURVI</name>
<protein>
    <submittedName>
        <fullName evidence="1">Uncharacterized protein</fullName>
    </submittedName>
</protein>
<dbReference type="Proteomes" id="UP000808215">
    <property type="component" value="Unassembled WGS sequence"/>
</dbReference>
<reference evidence="1 2" key="1">
    <citation type="submission" date="2020-11" db="EMBL/GenBank/DDBJ databases">
        <title>Enhanced detection system for hospital associated transmission using whole genome sequencing surveillance.</title>
        <authorList>
            <person name="Harrison L.H."/>
            <person name="Van Tyne D."/>
            <person name="Marsh J.W."/>
            <person name="Griffith M.P."/>
            <person name="Snyder D.J."/>
            <person name="Cooper V.S."/>
            <person name="Mustapha M."/>
        </authorList>
    </citation>
    <scope>NUCLEOTIDE SEQUENCE [LARGE SCALE GENOMIC DNA]</scope>
    <source>
        <strain evidence="1 2">BC00020</strain>
    </source>
</reference>
<evidence type="ECO:0000313" key="2">
    <source>
        <dbReference type="Proteomes" id="UP000808215"/>
    </source>
</evidence>
<evidence type="ECO:0000313" key="1">
    <source>
        <dbReference type="EMBL" id="MBJ9686772.1"/>
    </source>
</evidence>
<keyword evidence="2" id="KW-1185">Reference proteome</keyword>
<comment type="caution">
    <text evidence="1">The sequence shown here is derived from an EMBL/GenBank/DDBJ whole genome shotgun (WGS) entry which is preliminary data.</text>
</comment>
<dbReference type="RefSeq" id="WP_200091110.1">
    <property type="nucleotide sequence ID" value="NZ_JADVKH010000010.1"/>
</dbReference>
<accession>A0ABS1ARP3</accession>
<gene>
    <name evidence="1" type="ORF">I5589_06725</name>
</gene>